<keyword evidence="2" id="KW-1133">Transmembrane helix</keyword>
<evidence type="ECO:0000313" key="4">
    <source>
        <dbReference type="Proteomes" id="UP000177097"/>
    </source>
</evidence>
<feature type="coiled-coil region" evidence="1">
    <location>
        <begin position="416"/>
        <end position="450"/>
    </location>
</feature>
<sequence length="723" mass="80086">MKHLPRLEIKSATRIIEHGPPVNCLVAISAPLEHKNGYVFMLADIERRCKATRAISSLFQETTDRLTRRLQEQSHLQHRFEQTLQALNSDLSHIFASKTASPTQLHAMIGVVQHQTFILAGTGALTALFLRKNIKQHVRFFDLMHNLASESGPPHAEKFFSTVLDGTLCEDDVMLFATGPFQTYVSLEEAHPLFTTLPPTSVLESMDASFPIRAQSAVILFQIKPEKSVLTGFGTSLGVKESMRALSHVEEEASKRLGLQTPHMQEAFSHLVSLVRSGTTKERLAFVQNAAARIWKGARILASYAFRVASNAAASLVSFVGVLFQRGEKRKRGFSQAMSAWNRTWKTGRYQFFRLSKSYQIILVVCAVLLVALSLTIYAVRLRQRSTASTQTFMTSIERIDGLIDAAQASLIYNDRATATAQLKEAEITLQSLTIESENQQQQTEEQRAALAATWSDVRRVLSPQLTRLMVPTQNAVGTNGSLIFASDGSAWRINGSSVTESSIANASGILPRRATAYKTDTVFLAADDRMGRYRAAEGSIQSVHINAAESELSKAIALEHYGERLYILVGEQGQIYRHQLVDDADYASATPWLSDSVTFEKARDLAIDGTVWVVDGSRVRHFDKGREIGFAQTAIDPPLQSATAVWTSADVPELFVLESAQNRLLVLNKESGELIGQYTDPSFAPAVDLHINYVDRNAYIVTPNQVLLFPLINTIQSYGVRP</sequence>
<dbReference type="EMBL" id="MGDX01000014">
    <property type="protein sequence ID" value="OGL71387.1"/>
    <property type="molecule type" value="Genomic_DNA"/>
</dbReference>
<gene>
    <name evidence="3" type="ORF">A3C17_04475</name>
</gene>
<evidence type="ECO:0000313" key="3">
    <source>
        <dbReference type="EMBL" id="OGL71387.1"/>
    </source>
</evidence>
<dbReference type="Proteomes" id="UP000177097">
    <property type="component" value="Unassembled WGS sequence"/>
</dbReference>
<protein>
    <recommendedName>
        <fullName evidence="5">PPM-type phosphatase domain-containing protein</fullName>
    </recommendedName>
</protein>
<comment type="caution">
    <text evidence="3">The sequence shown here is derived from an EMBL/GenBank/DDBJ whole genome shotgun (WGS) entry which is preliminary data.</text>
</comment>
<reference evidence="3 4" key="1">
    <citation type="journal article" date="2016" name="Nat. Commun.">
        <title>Thousands of microbial genomes shed light on interconnected biogeochemical processes in an aquifer system.</title>
        <authorList>
            <person name="Anantharaman K."/>
            <person name="Brown C.T."/>
            <person name="Hug L.A."/>
            <person name="Sharon I."/>
            <person name="Castelle C.J."/>
            <person name="Probst A.J."/>
            <person name="Thomas B.C."/>
            <person name="Singh A."/>
            <person name="Wilkins M.J."/>
            <person name="Karaoz U."/>
            <person name="Brodie E.L."/>
            <person name="Williams K.H."/>
            <person name="Hubbard S.S."/>
            <person name="Banfield J.F."/>
        </authorList>
    </citation>
    <scope>NUCLEOTIDE SEQUENCE [LARGE SCALE GENOMIC DNA]</scope>
</reference>
<feature type="transmembrane region" description="Helical" evidence="2">
    <location>
        <begin position="304"/>
        <end position="324"/>
    </location>
</feature>
<evidence type="ECO:0008006" key="5">
    <source>
        <dbReference type="Google" id="ProtNLM"/>
    </source>
</evidence>
<feature type="transmembrane region" description="Helical" evidence="2">
    <location>
        <begin position="359"/>
        <end position="380"/>
    </location>
</feature>
<keyword evidence="2" id="KW-0472">Membrane</keyword>
<evidence type="ECO:0000256" key="1">
    <source>
        <dbReference type="SAM" id="Coils"/>
    </source>
</evidence>
<accession>A0A1F7U129</accession>
<dbReference type="STRING" id="1802389.A3C17_04475"/>
<dbReference type="SUPFAM" id="SSF63825">
    <property type="entry name" value="YWTD domain"/>
    <property type="match status" value="1"/>
</dbReference>
<dbReference type="AlphaFoldDB" id="A0A1F7U129"/>
<keyword evidence="2" id="KW-0812">Transmembrane</keyword>
<organism evidence="3 4">
    <name type="scientific">Candidatus Uhrbacteria bacterium RIFCSPHIGHO2_02_FULL_53_13</name>
    <dbReference type="NCBI Taxonomy" id="1802389"/>
    <lineage>
        <taxon>Bacteria</taxon>
        <taxon>Candidatus Uhriibacteriota</taxon>
    </lineage>
</organism>
<keyword evidence="1" id="KW-0175">Coiled coil</keyword>
<proteinExistence type="predicted"/>
<evidence type="ECO:0000256" key="2">
    <source>
        <dbReference type="SAM" id="Phobius"/>
    </source>
</evidence>
<name>A0A1F7U129_9BACT</name>